<name>A0A5J9V052_9POAL</name>
<keyword evidence="4" id="KW-1185">Reference proteome</keyword>
<dbReference type="EMBL" id="RWGY01000011">
    <property type="protein sequence ID" value="TVU28727.1"/>
    <property type="molecule type" value="Genomic_DNA"/>
</dbReference>
<feature type="transmembrane region" description="Helical" evidence="2">
    <location>
        <begin position="32"/>
        <end position="54"/>
    </location>
</feature>
<feature type="region of interest" description="Disordered" evidence="1">
    <location>
        <begin position="1"/>
        <end position="28"/>
    </location>
</feature>
<protein>
    <submittedName>
        <fullName evidence="3">Uncharacterized protein</fullName>
    </submittedName>
</protein>
<gene>
    <name evidence="3" type="ORF">EJB05_20257</name>
</gene>
<dbReference type="Proteomes" id="UP000324897">
    <property type="component" value="Chromosome 1"/>
</dbReference>
<sequence length="80" mass="8440">MAPTTSVIKEAPVPEPDPEPEPAPAPAGHGQLLRISAFQLMLFGATAIIGAAAAPVPWPRLFFVLLAWFVGCLSLFMARA</sequence>
<evidence type="ECO:0000313" key="4">
    <source>
        <dbReference type="Proteomes" id="UP000324897"/>
    </source>
</evidence>
<dbReference type="Gramene" id="TVU28727">
    <property type="protein sequence ID" value="TVU28727"/>
    <property type="gene ID" value="EJB05_20257"/>
</dbReference>
<keyword evidence="2" id="KW-0472">Membrane</keyword>
<keyword evidence="2" id="KW-1133">Transmembrane helix</keyword>
<accession>A0A5J9V052</accession>
<evidence type="ECO:0000313" key="3">
    <source>
        <dbReference type="EMBL" id="TVU28727.1"/>
    </source>
</evidence>
<feature type="non-terminal residue" evidence="3">
    <location>
        <position position="1"/>
    </location>
</feature>
<comment type="caution">
    <text evidence="3">The sequence shown here is derived from an EMBL/GenBank/DDBJ whole genome shotgun (WGS) entry which is preliminary data.</text>
</comment>
<reference evidence="3 4" key="1">
    <citation type="journal article" date="2019" name="Sci. Rep.">
        <title>A high-quality genome of Eragrostis curvula grass provides insights into Poaceae evolution and supports new strategies to enhance forage quality.</title>
        <authorList>
            <person name="Carballo J."/>
            <person name="Santos B.A.C.M."/>
            <person name="Zappacosta D."/>
            <person name="Garbus I."/>
            <person name="Selva J.P."/>
            <person name="Gallo C.A."/>
            <person name="Diaz A."/>
            <person name="Albertini E."/>
            <person name="Caccamo M."/>
            <person name="Echenique V."/>
        </authorList>
    </citation>
    <scope>NUCLEOTIDE SEQUENCE [LARGE SCALE GENOMIC DNA]</scope>
    <source>
        <strain evidence="4">cv. Victoria</strain>
        <tissue evidence="3">Leaf</tissue>
    </source>
</reference>
<feature type="transmembrane region" description="Helical" evidence="2">
    <location>
        <begin position="60"/>
        <end position="78"/>
    </location>
</feature>
<evidence type="ECO:0000256" key="1">
    <source>
        <dbReference type="SAM" id="MobiDB-lite"/>
    </source>
</evidence>
<organism evidence="3 4">
    <name type="scientific">Eragrostis curvula</name>
    <name type="common">weeping love grass</name>
    <dbReference type="NCBI Taxonomy" id="38414"/>
    <lineage>
        <taxon>Eukaryota</taxon>
        <taxon>Viridiplantae</taxon>
        <taxon>Streptophyta</taxon>
        <taxon>Embryophyta</taxon>
        <taxon>Tracheophyta</taxon>
        <taxon>Spermatophyta</taxon>
        <taxon>Magnoliopsida</taxon>
        <taxon>Liliopsida</taxon>
        <taxon>Poales</taxon>
        <taxon>Poaceae</taxon>
        <taxon>PACMAD clade</taxon>
        <taxon>Chloridoideae</taxon>
        <taxon>Eragrostideae</taxon>
        <taxon>Eragrostidinae</taxon>
        <taxon>Eragrostis</taxon>
    </lineage>
</organism>
<dbReference type="AlphaFoldDB" id="A0A5J9V052"/>
<keyword evidence="2" id="KW-0812">Transmembrane</keyword>
<evidence type="ECO:0000256" key="2">
    <source>
        <dbReference type="SAM" id="Phobius"/>
    </source>
</evidence>
<proteinExistence type="predicted"/>